<evidence type="ECO:0000313" key="1">
    <source>
        <dbReference type="EMBL" id="PLW20840.1"/>
    </source>
</evidence>
<accession>A0A2N5T5U2</accession>
<organism evidence="1 3">
    <name type="scientific">Puccinia coronata f. sp. avenae</name>
    <dbReference type="NCBI Taxonomy" id="200324"/>
    <lineage>
        <taxon>Eukaryota</taxon>
        <taxon>Fungi</taxon>
        <taxon>Dikarya</taxon>
        <taxon>Basidiomycota</taxon>
        <taxon>Pucciniomycotina</taxon>
        <taxon>Pucciniomycetes</taxon>
        <taxon>Pucciniales</taxon>
        <taxon>Pucciniaceae</taxon>
        <taxon>Puccinia</taxon>
    </lineage>
</organism>
<dbReference type="Proteomes" id="UP000235388">
    <property type="component" value="Unassembled WGS sequence"/>
</dbReference>
<sequence length="67" mass="7019">MAAKMAVGPSIKCLDAVINGVRVARYHSNTPSNGSHMARYHSNTTSNGSLTSKIKGFTTGIVLNING</sequence>
<gene>
    <name evidence="1" type="ORF">PCANC_08248</name>
    <name evidence="2" type="ORF">PCANC_08430</name>
</gene>
<comment type="caution">
    <text evidence="1">The sequence shown here is derived from an EMBL/GenBank/DDBJ whole genome shotgun (WGS) entry which is preliminary data.</text>
</comment>
<reference evidence="1 3" key="1">
    <citation type="submission" date="2017-11" db="EMBL/GenBank/DDBJ databases">
        <title>De novo assembly and phasing of dikaryotic genomes from two isolates of Puccinia coronata f. sp. avenae, the causal agent of oat crown rust.</title>
        <authorList>
            <person name="Miller M.E."/>
            <person name="Zhang Y."/>
            <person name="Omidvar V."/>
            <person name="Sperschneider J."/>
            <person name="Schwessinger B."/>
            <person name="Raley C."/>
            <person name="Palmer J.M."/>
            <person name="Garnica D."/>
            <person name="Upadhyaya N."/>
            <person name="Rathjen J."/>
            <person name="Taylor J.M."/>
            <person name="Park R.F."/>
            <person name="Dodds P.N."/>
            <person name="Hirsch C.D."/>
            <person name="Kianian S.F."/>
            <person name="Figueroa M."/>
        </authorList>
    </citation>
    <scope>NUCLEOTIDE SEQUENCE [LARGE SCALE GENOMIC DNA]</scope>
    <source>
        <strain evidence="1">12NC29</strain>
    </source>
</reference>
<proteinExistence type="predicted"/>
<evidence type="ECO:0000313" key="2">
    <source>
        <dbReference type="EMBL" id="PLW51998.1"/>
    </source>
</evidence>
<keyword evidence="3" id="KW-1185">Reference proteome</keyword>
<dbReference type="EMBL" id="PGCJ01000082">
    <property type="protein sequence ID" value="PLW51998.1"/>
    <property type="molecule type" value="Genomic_DNA"/>
</dbReference>
<protein>
    <submittedName>
        <fullName evidence="1">Uncharacterized protein</fullName>
    </submittedName>
</protein>
<name>A0A2N5T5U2_9BASI</name>
<dbReference type="EMBL" id="PGCJ01000791">
    <property type="protein sequence ID" value="PLW20840.1"/>
    <property type="molecule type" value="Genomic_DNA"/>
</dbReference>
<evidence type="ECO:0000313" key="3">
    <source>
        <dbReference type="Proteomes" id="UP000235388"/>
    </source>
</evidence>
<dbReference type="AlphaFoldDB" id="A0A2N5T5U2"/>